<evidence type="ECO:0000313" key="1">
    <source>
        <dbReference type="EMBL" id="KGF53210.1"/>
    </source>
</evidence>
<keyword evidence="2" id="KW-1185">Reference proteome</keyword>
<organism evidence="1 2">
    <name type="scientific">Flavonifractor plautii 1_3_50AFAA</name>
    <dbReference type="NCBI Taxonomy" id="742738"/>
    <lineage>
        <taxon>Bacteria</taxon>
        <taxon>Bacillati</taxon>
        <taxon>Bacillota</taxon>
        <taxon>Clostridia</taxon>
        <taxon>Eubacteriales</taxon>
        <taxon>Oscillospiraceae</taxon>
        <taxon>Flavonifractor</taxon>
    </lineage>
</organism>
<comment type="caution">
    <text evidence="1">The sequence shown here is derived from an EMBL/GenBank/DDBJ whole genome shotgun (WGS) entry which is preliminary data.</text>
</comment>
<dbReference type="RefSeq" id="WP_024724292.1">
    <property type="nucleotide sequence ID" value="NZ_KN174167.1"/>
</dbReference>
<protein>
    <submittedName>
        <fullName evidence="1">Uncharacterized protein</fullName>
    </submittedName>
</protein>
<dbReference type="eggNOG" id="ENOG502Z86T">
    <property type="taxonomic scope" value="Bacteria"/>
</dbReference>
<gene>
    <name evidence="1" type="ORF">HMPREF9460_03719</name>
</gene>
<dbReference type="AlphaFoldDB" id="A0A096B2C4"/>
<accession>A0A096B2C4</accession>
<dbReference type="HOGENOM" id="CLU_380676_0_0_9"/>
<sequence>MTIINQTNRTLLLEEINPEKLDLLTLIGDVKGIDSLSDDKIKEINQYLECRSYEEFQEKFAPCIYSFFDANTQSVRYTLKKPENIPENMLTEIPLNQSNDFLKMLFTLMESKKSQGVLNVDFGFENLLDMISPKKVMDDIRQVRKEIRYNYAKYAELEDGDPAKLDVGDKLNELFEEASNNYNNVMAMLPLAIEDIKTRLLLGAGGQQGGGNQIALGMLTMGDKGELKVLEAPKQESTALATLDDNVNTGLIAALQEDYQAINESPSDYVQSLVVRTFCPLPSTTQSKIDVPTEVANYNSYLQFYKDSKDAFIKVVKPLVEKLLGVKMFFDQYKCKTKGMIPTLLVANLKPEMLAKSSSLPTLHAYLNTVNSKNNFKDTIWYAIFPNLSISLQAGAKLRRERFAGNVHKVNEDVNSLETLSTLLDVLKDYRVETFFSFETREETTFNAVAAEGIQKFIDRCEPLVGKPYSEFAIPCLPNFTVIPKNKSGVTLDKLMTISEDSTSAQLSEAKEDIMRLWIEGVYINAAYIAAGFRGACQCPEYLKDHYRRLKVDSELPGVRYDVEAGNHALCTRTTMPKEITGFTNSIKDQINRKNFGWIFASENAALDGMNITQITVYKARNLLYDPDKSTYEPAYKTQVTTYIERILRHATGDFKQDNIVQFFSNNPKSQKSLWLAKKDCVNAVVEEGDSLDYSIDETTGICDLTIYFDGNARNLEVMISRVSSK</sequence>
<reference evidence="1 2" key="1">
    <citation type="submission" date="2011-08" db="EMBL/GenBank/DDBJ databases">
        <title>The Genome Sequence of Clostridium orbiscindens 1_3_50AFAA.</title>
        <authorList>
            <consortium name="The Broad Institute Genome Sequencing Platform"/>
            <person name="Earl A."/>
            <person name="Ward D."/>
            <person name="Feldgarden M."/>
            <person name="Gevers D."/>
            <person name="Daigneault M."/>
            <person name="Strauss J."/>
            <person name="Allen-Vercoe E."/>
            <person name="Young S.K."/>
            <person name="Zeng Q."/>
            <person name="Gargeya S."/>
            <person name="Fitzgerald M."/>
            <person name="Haas B."/>
            <person name="Abouelleil A."/>
            <person name="Alvarado L."/>
            <person name="Arachchi H.M."/>
            <person name="Berlin A."/>
            <person name="Brown A."/>
            <person name="Chapman S.B."/>
            <person name="Chen Z."/>
            <person name="Dunbar C."/>
            <person name="Freedman E."/>
            <person name="Gearin G."/>
            <person name="Gellesch M."/>
            <person name="Goldberg J."/>
            <person name="Griggs A."/>
            <person name="Gujja S."/>
            <person name="Heiman D."/>
            <person name="Howarth C."/>
            <person name="Larson L."/>
            <person name="Lui A."/>
            <person name="MacDonald P.J.P."/>
            <person name="Montmayeur A."/>
            <person name="Murphy C."/>
            <person name="Neiman D."/>
            <person name="Pearson M."/>
            <person name="Priest M."/>
            <person name="Roberts A."/>
            <person name="Saif S."/>
            <person name="Shea T."/>
            <person name="Shenoy N."/>
            <person name="Sisk P."/>
            <person name="Stolte C."/>
            <person name="Sykes S."/>
            <person name="Wortman J."/>
            <person name="Nusbaum C."/>
            <person name="Birren B."/>
        </authorList>
    </citation>
    <scope>NUCLEOTIDE SEQUENCE [LARGE SCALE GENOMIC DNA]</scope>
    <source>
        <strain evidence="1 2">1_3_50AFAA</strain>
    </source>
</reference>
<dbReference type="PATRIC" id="fig|742738.3.peg.3826"/>
<proteinExistence type="predicted"/>
<dbReference type="Proteomes" id="UP000029585">
    <property type="component" value="Unassembled WGS sequence"/>
</dbReference>
<evidence type="ECO:0000313" key="2">
    <source>
        <dbReference type="Proteomes" id="UP000029585"/>
    </source>
</evidence>
<dbReference type="EMBL" id="ADLO01000114">
    <property type="protein sequence ID" value="KGF53210.1"/>
    <property type="molecule type" value="Genomic_DNA"/>
</dbReference>
<name>A0A096B2C4_FLAPL</name>